<gene>
    <name evidence="1" type="ORF">BRADI_1g21363v3</name>
</gene>
<dbReference type="Gramene" id="KQK15229">
    <property type="protein sequence ID" value="KQK15229"/>
    <property type="gene ID" value="BRADI_1g21363v3"/>
</dbReference>
<dbReference type="Proteomes" id="UP000008810">
    <property type="component" value="Chromosome 1"/>
</dbReference>
<dbReference type="EMBL" id="CM000880">
    <property type="protein sequence ID" value="KQK15229.1"/>
    <property type="molecule type" value="Genomic_DNA"/>
</dbReference>
<evidence type="ECO:0000313" key="3">
    <source>
        <dbReference type="Proteomes" id="UP000008810"/>
    </source>
</evidence>
<organism evidence="1">
    <name type="scientific">Brachypodium distachyon</name>
    <name type="common">Purple false brome</name>
    <name type="synonym">Trachynia distachya</name>
    <dbReference type="NCBI Taxonomy" id="15368"/>
    <lineage>
        <taxon>Eukaryota</taxon>
        <taxon>Viridiplantae</taxon>
        <taxon>Streptophyta</taxon>
        <taxon>Embryophyta</taxon>
        <taxon>Tracheophyta</taxon>
        <taxon>Spermatophyta</taxon>
        <taxon>Magnoliopsida</taxon>
        <taxon>Liliopsida</taxon>
        <taxon>Poales</taxon>
        <taxon>Poaceae</taxon>
        <taxon>BOP clade</taxon>
        <taxon>Pooideae</taxon>
        <taxon>Stipodae</taxon>
        <taxon>Brachypodieae</taxon>
        <taxon>Brachypodium</taxon>
    </lineage>
</organism>
<reference evidence="1 2" key="1">
    <citation type="journal article" date="2010" name="Nature">
        <title>Genome sequencing and analysis of the model grass Brachypodium distachyon.</title>
        <authorList>
            <consortium name="International Brachypodium Initiative"/>
        </authorList>
    </citation>
    <scope>NUCLEOTIDE SEQUENCE [LARGE SCALE GENOMIC DNA]</scope>
    <source>
        <strain evidence="1 2">Bd21</strain>
    </source>
</reference>
<evidence type="ECO:0000313" key="2">
    <source>
        <dbReference type="EnsemblPlants" id="KQK15229"/>
    </source>
</evidence>
<evidence type="ECO:0000313" key="1">
    <source>
        <dbReference type="EMBL" id="KQK15229.1"/>
    </source>
</evidence>
<dbReference type="EnsemblPlants" id="KQK15229">
    <property type="protein sequence ID" value="KQK15229"/>
    <property type="gene ID" value="BRADI_1g21363v3"/>
</dbReference>
<protein>
    <submittedName>
        <fullName evidence="1 2">Uncharacterized protein</fullName>
    </submittedName>
</protein>
<dbReference type="InParanoid" id="A0A0Q3GXJ8"/>
<name>A0A0Q3GXJ8_BRADI</name>
<dbReference type="AlphaFoldDB" id="A0A0Q3GXJ8"/>
<reference evidence="1" key="2">
    <citation type="submission" date="2017-06" db="EMBL/GenBank/DDBJ databases">
        <title>WGS assembly of Brachypodium distachyon.</title>
        <authorList>
            <consortium name="The International Brachypodium Initiative"/>
            <person name="Lucas S."/>
            <person name="Harmon-Smith M."/>
            <person name="Lail K."/>
            <person name="Tice H."/>
            <person name="Grimwood J."/>
            <person name="Bruce D."/>
            <person name="Barry K."/>
            <person name="Shu S."/>
            <person name="Lindquist E."/>
            <person name="Wang M."/>
            <person name="Pitluck S."/>
            <person name="Vogel J.P."/>
            <person name="Garvin D.F."/>
            <person name="Mockler T.C."/>
            <person name="Schmutz J."/>
            <person name="Rokhsar D."/>
            <person name="Bevan M.W."/>
        </authorList>
    </citation>
    <scope>NUCLEOTIDE SEQUENCE</scope>
    <source>
        <strain evidence="1">Bd21</strain>
    </source>
</reference>
<accession>A0A0Q3GXJ8</accession>
<keyword evidence="3" id="KW-1185">Reference proteome</keyword>
<sequence>MEPTSKPWWVSWRPSVEFTTPVSRSSKIEVCNAVFWERHQTRLLEAMVGIDWVQRVHAFVERWKLYLHLKQASFCRGTPPTRVFELWFTTDNCTIFGNKAVAQFFFSHRWIGYLRELSVHRILFIGLHLKALVREVLINE</sequence>
<proteinExistence type="predicted"/>
<reference evidence="2" key="3">
    <citation type="submission" date="2018-08" db="UniProtKB">
        <authorList>
            <consortium name="EnsemblPlants"/>
        </authorList>
    </citation>
    <scope>IDENTIFICATION</scope>
    <source>
        <strain evidence="2">cv. Bd21</strain>
    </source>
</reference>